<feature type="transmembrane region" description="Helical" evidence="5">
    <location>
        <begin position="176"/>
        <end position="194"/>
    </location>
</feature>
<evidence type="ECO:0000313" key="6">
    <source>
        <dbReference type="EMBL" id="ACO14557.1"/>
    </source>
</evidence>
<comment type="subcellular location">
    <subcellularLocation>
        <location evidence="1">Membrane</location>
        <topology evidence="1">Multi-pass membrane protein</topology>
    </subcellularLocation>
</comment>
<dbReference type="InterPro" id="IPR006214">
    <property type="entry name" value="Bax_inhibitor_1-related"/>
</dbReference>
<feature type="transmembrane region" description="Helical" evidence="5">
    <location>
        <begin position="147"/>
        <end position="170"/>
    </location>
</feature>
<feature type="transmembrane region" description="Helical" evidence="5">
    <location>
        <begin position="95"/>
        <end position="116"/>
    </location>
</feature>
<dbReference type="GO" id="GO:0016020">
    <property type="term" value="C:membrane"/>
    <property type="evidence" value="ECO:0007669"/>
    <property type="project" value="UniProtKB-SubCell"/>
</dbReference>
<feature type="transmembrane region" description="Helical" evidence="5">
    <location>
        <begin position="214"/>
        <end position="235"/>
    </location>
</feature>
<feature type="transmembrane region" description="Helical" evidence="5">
    <location>
        <begin position="65"/>
        <end position="83"/>
    </location>
</feature>
<dbReference type="Pfam" id="PF01027">
    <property type="entry name" value="Bax1-I"/>
    <property type="match status" value="1"/>
</dbReference>
<evidence type="ECO:0000256" key="3">
    <source>
        <dbReference type="ARBA" id="ARBA00022989"/>
    </source>
</evidence>
<gene>
    <name evidence="6" type="primary">FAIM2</name>
</gene>
<protein>
    <submittedName>
        <fullName evidence="6">Fas apoptotic inhibitory molecule 2</fullName>
    </submittedName>
</protein>
<dbReference type="PANTHER" id="PTHR23291:SF47">
    <property type="entry name" value="TRANSMEMBRANE BAX INHIBITOR MOTIF CONTAINING 7"/>
    <property type="match status" value="1"/>
</dbReference>
<organism evidence="6">
    <name type="scientific">Caligus clemensi</name>
    <name type="common">Sea louse</name>
    <dbReference type="NCBI Taxonomy" id="344056"/>
    <lineage>
        <taxon>Eukaryota</taxon>
        <taxon>Metazoa</taxon>
        <taxon>Ecdysozoa</taxon>
        <taxon>Arthropoda</taxon>
        <taxon>Crustacea</taxon>
        <taxon>Multicrustacea</taxon>
        <taxon>Hexanauplia</taxon>
        <taxon>Copepoda</taxon>
        <taxon>Siphonostomatoida</taxon>
        <taxon>Caligidae</taxon>
        <taxon>Caligus</taxon>
    </lineage>
</organism>
<dbReference type="PANTHER" id="PTHR23291">
    <property type="entry name" value="BAX INHIBITOR-RELATED"/>
    <property type="match status" value="1"/>
</dbReference>
<dbReference type="CDD" id="cd10428">
    <property type="entry name" value="LFG_like"/>
    <property type="match status" value="1"/>
</dbReference>
<keyword evidence="2 5" id="KW-0812">Transmembrane</keyword>
<evidence type="ECO:0000256" key="5">
    <source>
        <dbReference type="RuleBase" id="RU004379"/>
    </source>
</evidence>
<reference evidence="6" key="1">
    <citation type="submission" date="2009-03" db="EMBL/GenBank/DDBJ databases">
        <title>Caligus clemensi ESTs and full-length cDNAs.</title>
        <authorList>
            <person name="Yasuike M."/>
            <person name="von Schalburg K."/>
            <person name="Cooper G."/>
            <person name="Leong J."/>
            <person name="Jones S.R.M."/>
            <person name="Koop B.F."/>
        </authorList>
    </citation>
    <scope>NUCLEOTIDE SEQUENCE</scope>
    <source>
        <tissue evidence="6">Whole</tissue>
    </source>
</reference>
<feature type="transmembrane region" description="Helical" evidence="5">
    <location>
        <begin position="33"/>
        <end position="53"/>
    </location>
</feature>
<comment type="similarity">
    <text evidence="5">Belongs to the BI1 family.</text>
</comment>
<keyword evidence="3 5" id="KW-1133">Transmembrane helix</keyword>
<keyword evidence="4 5" id="KW-0472">Membrane</keyword>
<dbReference type="AlphaFoldDB" id="C1BZV4"/>
<sequence>MDRGMESGQQYSDIDTMGAFSDKAVRLGFIRKVYGLLCVQLGITAAIMGIFSIEKVKLFSASHPEMFWVAFAIMLVTLISMACCSNVRRKTPMNIIFLGLFTLAEGFLLGNVTSYYKASEVLLAVGITFVLVLALTIFAFQTKVDFTVFSGVLMVAVLCLFIFGLIAMFFPHSKTVNIIYASLGALIFSVYIIFDTQMMMGGTHKYSLSPEEYIFASLNLYLDVINPFMMILSLIGNSNN</sequence>
<name>C1BZV4_CALCM</name>
<dbReference type="EMBL" id="BT080133">
    <property type="protein sequence ID" value="ACO14557.1"/>
    <property type="molecule type" value="mRNA"/>
</dbReference>
<accession>C1BZV4</accession>
<proteinExistence type="evidence at transcript level"/>
<evidence type="ECO:0000256" key="2">
    <source>
        <dbReference type="ARBA" id="ARBA00022692"/>
    </source>
</evidence>
<evidence type="ECO:0000256" key="4">
    <source>
        <dbReference type="ARBA" id="ARBA00023136"/>
    </source>
</evidence>
<feature type="transmembrane region" description="Helical" evidence="5">
    <location>
        <begin position="122"/>
        <end position="140"/>
    </location>
</feature>
<evidence type="ECO:0000256" key="1">
    <source>
        <dbReference type="ARBA" id="ARBA00004141"/>
    </source>
</evidence>